<accession>A0A1I7ZVH7</accession>
<evidence type="ECO:0000313" key="1">
    <source>
        <dbReference type="Proteomes" id="UP000095287"/>
    </source>
</evidence>
<proteinExistence type="predicted"/>
<dbReference type="Proteomes" id="UP000095287">
    <property type="component" value="Unplaced"/>
</dbReference>
<evidence type="ECO:0000313" key="2">
    <source>
        <dbReference type="WBParaSite" id="L893_g30003.t1"/>
    </source>
</evidence>
<name>A0A1I7ZVH7_9BILA</name>
<reference evidence="2" key="1">
    <citation type="submission" date="2016-11" db="UniProtKB">
        <authorList>
            <consortium name="WormBaseParasite"/>
        </authorList>
    </citation>
    <scope>IDENTIFICATION</scope>
</reference>
<dbReference type="AlphaFoldDB" id="A0A1I7ZVH7"/>
<protein>
    <submittedName>
        <fullName evidence="2">Death domain-containing protein</fullName>
    </submittedName>
</protein>
<dbReference type="WBParaSite" id="L893_g30003.t1">
    <property type="protein sequence ID" value="L893_g30003.t1"/>
    <property type="gene ID" value="L893_g30003"/>
</dbReference>
<organism evidence="1 2">
    <name type="scientific">Steinernema glaseri</name>
    <dbReference type="NCBI Taxonomy" id="37863"/>
    <lineage>
        <taxon>Eukaryota</taxon>
        <taxon>Metazoa</taxon>
        <taxon>Ecdysozoa</taxon>
        <taxon>Nematoda</taxon>
        <taxon>Chromadorea</taxon>
        <taxon>Rhabditida</taxon>
        <taxon>Tylenchina</taxon>
        <taxon>Panagrolaimomorpha</taxon>
        <taxon>Strongyloidoidea</taxon>
        <taxon>Steinernematidae</taxon>
        <taxon>Steinernema</taxon>
    </lineage>
</organism>
<sequence length="76" mass="9068">MRDLTPCSSLGEEDRNTLVQRFARETDISEDYATKLLKGWLNRTNGMRKQPCWRTLIPINTRMIRQCCLRHHHQIN</sequence>
<keyword evidence="1" id="KW-1185">Reference proteome</keyword>